<name>A0A2W0H8H6_9BACI</name>
<dbReference type="Proteomes" id="UP000248066">
    <property type="component" value="Unassembled WGS sequence"/>
</dbReference>
<proteinExistence type="predicted"/>
<evidence type="ECO:0000313" key="3">
    <source>
        <dbReference type="Proteomes" id="UP000248066"/>
    </source>
</evidence>
<organism evidence="2 3">
    <name type="scientific">Alteribacter lacisalsi</name>
    <dbReference type="NCBI Taxonomy" id="2045244"/>
    <lineage>
        <taxon>Bacteria</taxon>
        <taxon>Bacillati</taxon>
        <taxon>Bacillota</taxon>
        <taxon>Bacilli</taxon>
        <taxon>Bacillales</taxon>
        <taxon>Bacillaceae</taxon>
        <taxon>Alteribacter</taxon>
    </lineage>
</organism>
<dbReference type="RefSeq" id="WP_110516577.1">
    <property type="nucleotide sequence ID" value="NZ_PDOF01000001.1"/>
</dbReference>
<dbReference type="Gene3D" id="3.30.460.10">
    <property type="entry name" value="Beta Polymerase, domain 2"/>
    <property type="match status" value="1"/>
</dbReference>
<feature type="domain" description="DUF4037" evidence="1">
    <location>
        <begin position="113"/>
        <end position="208"/>
    </location>
</feature>
<dbReference type="Pfam" id="PF13228">
    <property type="entry name" value="DUF4037"/>
    <property type="match status" value="1"/>
</dbReference>
<keyword evidence="3" id="KW-1185">Reference proteome</keyword>
<evidence type="ECO:0000259" key="1">
    <source>
        <dbReference type="Pfam" id="PF13228"/>
    </source>
</evidence>
<dbReference type="AlphaFoldDB" id="A0A2W0H8H6"/>
<evidence type="ECO:0000313" key="2">
    <source>
        <dbReference type="EMBL" id="PYZ97467.1"/>
    </source>
</evidence>
<dbReference type="OrthoDB" id="4863277at2"/>
<dbReference type="InterPro" id="IPR043519">
    <property type="entry name" value="NT_sf"/>
</dbReference>
<dbReference type="EMBL" id="PDOF01000001">
    <property type="protein sequence ID" value="PYZ97467.1"/>
    <property type="molecule type" value="Genomic_DNA"/>
</dbReference>
<sequence length="281" mass="32273">MNIKQKAAKAAACYNANPKVEAVILAGSVARGWDDRFSDIELNILWRETPSDEDRLSAVKELGGELLSFYPYEDEEWSETFKALGLKFEISSFLTITVEKVIREVVIEADACLEKQCLVASIHEGEALAGENAVKRLQMETSRYPAELERAMILNGLDLGTRWHNRGALLAREDWLMLYHVMTDVQQKVMQNLFALNRMYVHHPAFKWQRNSLEKMALKPELTAERMDRVLTADPEAGVKELESLFEEVRGLVIKAWPEFAEEGKDWNFIRPKQETMDHEN</sequence>
<gene>
    <name evidence="2" type="ORF">CR205_02395</name>
</gene>
<accession>A0A2W0H8H6</accession>
<dbReference type="InterPro" id="IPR025117">
    <property type="entry name" value="DUF4037"/>
</dbReference>
<protein>
    <submittedName>
        <fullName evidence="2">Cytoplasmic protein</fullName>
    </submittedName>
</protein>
<reference evidence="2 3" key="1">
    <citation type="submission" date="2017-10" db="EMBL/GenBank/DDBJ databases">
        <title>Bacillus sp. nov., a halophilic bacterium isolated from a Yangshapao Lake.</title>
        <authorList>
            <person name="Wang H."/>
        </authorList>
    </citation>
    <scope>NUCLEOTIDE SEQUENCE [LARGE SCALE GENOMIC DNA]</scope>
    <source>
        <strain evidence="2 3">YSP-3</strain>
    </source>
</reference>
<dbReference type="SUPFAM" id="SSF81301">
    <property type="entry name" value="Nucleotidyltransferase"/>
    <property type="match status" value="1"/>
</dbReference>
<comment type="caution">
    <text evidence="2">The sequence shown here is derived from an EMBL/GenBank/DDBJ whole genome shotgun (WGS) entry which is preliminary data.</text>
</comment>